<evidence type="ECO:0000313" key="3">
    <source>
        <dbReference type="Proteomes" id="UP000289784"/>
    </source>
</evidence>
<accession>A0A4Q1JRH5</accession>
<dbReference type="Gene3D" id="3.40.50.1820">
    <property type="entry name" value="alpha/beta hydrolase"/>
    <property type="match status" value="1"/>
</dbReference>
<keyword evidence="3" id="KW-1185">Reference proteome</keyword>
<dbReference type="InterPro" id="IPR000073">
    <property type="entry name" value="AB_hydrolase_1"/>
</dbReference>
<dbReference type="AlphaFoldDB" id="A0A4Q1JRH5"/>
<sequence length="282" mass="30111">MRNGGRGSTGADVTDKARLKRLGDGTLIAYASAGSGSPVVCVHGALCDFRYWEPQLRGLADRHEVLAPSLAHYHPPLPDTQLPAFGWRQHAQQVLDFIQACGLDRAHLIGHSRGAAVAWQAAIAQPQRVRSLTLLDPGAPQEAGLPAEAEALRAQALALLDAGERDAGLACFVDSVSQPGAWKRSSEAFRNMVRDNAATLAPQLADALPPFRQADARALELPVLLLDGALSPAQYRDNAAALSAWLPDARRHTIAGASHGMTFTHPRRCNALIGQFLAEHEG</sequence>
<dbReference type="OrthoDB" id="7055710at2"/>
<reference evidence="2 3" key="1">
    <citation type="submission" date="2019-01" db="EMBL/GenBank/DDBJ databases">
        <title>Pseudoxanthomonas composti sp. nov., isolated from compost.</title>
        <authorList>
            <person name="Yang G."/>
        </authorList>
    </citation>
    <scope>NUCLEOTIDE SEQUENCE [LARGE SCALE GENOMIC DNA]</scope>
    <source>
        <strain evidence="2 3">GSS15</strain>
    </source>
</reference>
<organism evidence="2 3">
    <name type="scientific">Pseudoxanthomonas composti</name>
    <dbReference type="NCBI Taxonomy" id="2137479"/>
    <lineage>
        <taxon>Bacteria</taxon>
        <taxon>Pseudomonadati</taxon>
        <taxon>Pseudomonadota</taxon>
        <taxon>Gammaproteobacteria</taxon>
        <taxon>Lysobacterales</taxon>
        <taxon>Lysobacteraceae</taxon>
        <taxon>Pseudoxanthomonas</taxon>
    </lineage>
</organism>
<proteinExistence type="predicted"/>
<feature type="domain" description="AB hydrolase-1" evidence="1">
    <location>
        <begin position="39"/>
        <end position="271"/>
    </location>
</feature>
<protein>
    <submittedName>
        <fullName evidence="2">Alpha/beta hydrolase</fullName>
    </submittedName>
</protein>
<dbReference type="Pfam" id="PF12697">
    <property type="entry name" value="Abhydrolase_6"/>
    <property type="match status" value="1"/>
</dbReference>
<dbReference type="InterPro" id="IPR029058">
    <property type="entry name" value="AB_hydrolase_fold"/>
</dbReference>
<name>A0A4Q1JRH5_9GAMM</name>
<dbReference type="PANTHER" id="PTHR43194">
    <property type="entry name" value="HYDROLASE ALPHA/BETA FOLD FAMILY"/>
    <property type="match status" value="1"/>
</dbReference>
<evidence type="ECO:0000313" key="2">
    <source>
        <dbReference type="EMBL" id="RXR00358.1"/>
    </source>
</evidence>
<dbReference type="InterPro" id="IPR050228">
    <property type="entry name" value="Carboxylesterase_BioH"/>
</dbReference>
<dbReference type="EMBL" id="SAWZ01000012">
    <property type="protein sequence ID" value="RXR00358.1"/>
    <property type="molecule type" value="Genomic_DNA"/>
</dbReference>
<dbReference type="SUPFAM" id="SSF53474">
    <property type="entry name" value="alpha/beta-Hydrolases"/>
    <property type="match status" value="1"/>
</dbReference>
<comment type="caution">
    <text evidence="2">The sequence shown here is derived from an EMBL/GenBank/DDBJ whole genome shotgun (WGS) entry which is preliminary data.</text>
</comment>
<dbReference type="PANTHER" id="PTHR43194:SF5">
    <property type="entry name" value="PIMELOYL-[ACYL-CARRIER PROTEIN] METHYL ESTER ESTERASE"/>
    <property type="match status" value="1"/>
</dbReference>
<evidence type="ECO:0000259" key="1">
    <source>
        <dbReference type="Pfam" id="PF12697"/>
    </source>
</evidence>
<gene>
    <name evidence="2" type="ORF">EPA99_17050</name>
</gene>
<dbReference type="GO" id="GO:0016787">
    <property type="term" value="F:hydrolase activity"/>
    <property type="evidence" value="ECO:0007669"/>
    <property type="project" value="UniProtKB-KW"/>
</dbReference>
<dbReference type="Proteomes" id="UP000289784">
    <property type="component" value="Unassembled WGS sequence"/>
</dbReference>
<keyword evidence="2" id="KW-0378">Hydrolase</keyword>